<feature type="transmembrane region" description="Helical" evidence="18">
    <location>
        <begin position="348"/>
        <end position="367"/>
    </location>
</feature>
<feature type="transmembrane region" description="Helical" evidence="18">
    <location>
        <begin position="58"/>
        <end position="78"/>
    </location>
</feature>
<dbReference type="Gene3D" id="1.25.40.10">
    <property type="entry name" value="Tetratricopeptide repeat domain"/>
    <property type="match status" value="2"/>
</dbReference>
<dbReference type="InterPro" id="IPR052346">
    <property type="entry name" value="O-mannosyl-transferase_TMTC"/>
</dbReference>
<feature type="coiled-coil region" evidence="17">
    <location>
        <begin position="454"/>
        <end position="481"/>
    </location>
</feature>
<evidence type="ECO:0000256" key="12">
    <source>
        <dbReference type="ARBA" id="ARBA00022989"/>
    </source>
</evidence>
<dbReference type="PROSITE" id="PS50293">
    <property type="entry name" value="TPR_REGION"/>
    <property type="match status" value="1"/>
</dbReference>
<protein>
    <recommendedName>
        <fullName evidence="6">dolichyl-phosphate-mannose--protein mannosyltransferase</fullName>
        <ecNumber evidence="6">2.4.1.109</ecNumber>
    </recommendedName>
</protein>
<comment type="subcellular location">
    <subcellularLocation>
        <location evidence="3">Endoplasmic reticulum</location>
    </subcellularLocation>
    <subcellularLocation>
        <location evidence="2">Membrane</location>
        <topology evidence="2">Multi-pass membrane protein</topology>
    </subcellularLocation>
</comment>
<evidence type="ECO:0000256" key="14">
    <source>
        <dbReference type="ARBA" id="ARBA00045085"/>
    </source>
</evidence>
<feature type="transmembrane region" description="Helical" evidence="18">
    <location>
        <begin position="191"/>
        <end position="209"/>
    </location>
</feature>
<dbReference type="PROSITE" id="PS50005">
    <property type="entry name" value="TPR"/>
    <property type="match status" value="2"/>
</dbReference>
<feature type="transmembrane region" description="Helical" evidence="18">
    <location>
        <begin position="379"/>
        <end position="397"/>
    </location>
</feature>
<dbReference type="UniPathway" id="UPA00378"/>
<dbReference type="SUPFAM" id="SSF48452">
    <property type="entry name" value="TPR-like"/>
    <property type="match status" value="1"/>
</dbReference>
<feature type="transmembrane region" description="Helical" evidence="18">
    <location>
        <begin position="239"/>
        <end position="263"/>
    </location>
</feature>
<evidence type="ECO:0000256" key="8">
    <source>
        <dbReference type="ARBA" id="ARBA00022692"/>
    </source>
</evidence>
<dbReference type="PANTHER" id="PTHR44227">
    <property type="match status" value="1"/>
</dbReference>
<keyword evidence="10 16" id="KW-0802">TPR repeat</keyword>
<comment type="catalytic activity">
    <reaction evidence="14">
        <text>a di-trans,poly-cis-dolichyl beta-D-mannosyl phosphate + L-threonyl-[protein] = 3-O-(alpha-D-mannosyl)-L-threonyl-[protein] + a di-trans,poly-cis-dolichyl phosphate + H(+)</text>
        <dbReference type="Rhea" id="RHEA:53396"/>
        <dbReference type="Rhea" id="RHEA-COMP:11060"/>
        <dbReference type="Rhea" id="RHEA-COMP:13547"/>
        <dbReference type="Rhea" id="RHEA-COMP:19498"/>
        <dbReference type="Rhea" id="RHEA-COMP:19501"/>
        <dbReference type="ChEBI" id="CHEBI:15378"/>
        <dbReference type="ChEBI" id="CHEBI:30013"/>
        <dbReference type="ChEBI" id="CHEBI:57683"/>
        <dbReference type="ChEBI" id="CHEBI:58211"/>
        <dbReference type="ChEBI" id="CHEBI:137323"/>
        <dbReference type="EC" id="2.4.1.109"/>
    </reaction>
</comment>
<dbReference type="AlphaFoldDB" id="A0A7R9GLR5"/>
<evidence type="ECO:0000256" key="11">
    <source>
        <dbReference type="ARBA" id="ARBA00022824"/>
    </source>
</evidence>
<feature type="transmembrane region" description="Helical" evidence="18">
    <location>
        <begin position="275"/>
        <end position="296"/>
    </location>
</feature>
<feature type="repeat" description="TPR" evidence="16">
    <location>
        <begin position="489"/>
        <end position="522"/>
    </location>
</feature>
<dbReference type="OrthoDB" id="19588at2759"/>
<dbReference type="GO" id="GO:0005783">
    <property type="term" value="C:endoplasmic reticulum"/>
    <property type="evidence" value="ECO:0007669"/>
    <property type="project" value="UniProtKB-SubCell"/>
</dbReference>
<dbReference type="EMBL" id="OA893992">
    <property type="protein sequence ID" value="CAD7285139.1"/>
    <property type="molecule type" value="Genomic_DNA"/>
</dbReference>
<comment type="pathway">
    <text evidence="4">Protein modification; protein glycosylation.</text>
</comment>
<evidence type="ECO:0000256" key="18">
    <source>
        <dbReference type="SAM" id="Phobius"/>
    </source>
</evidence>
<keyword evidence="13 18" id="KW-0472">Membrane</keyword>
<keyword evidence="17" id="KW-0175">Coiled coil</keyword>
<dbReference type="Pfam" id="PF13432">
    <property type="entry name" value="TPR_16"/>
    <property type="match status" value="1"/>
</dbReference>
<feature type="repeat" description="TPR" evidence="16">
    <location>
        <begin position="421"/>
        <end position="454"/>
    </location>
</feature>
<dbReference type="GO" id="GO:0016020">
    <property type="term" value="C:membrane"/>
    <property type="evidence" value="ECO:0007669"/>
    <property type="project" value="UniProtKB-SubCell"/>
</dbReference>
<proteinExistence type="inferred from homology"/>
<gene>
    <name evidence="20" type="ORF">NMOB1V02_LOCUS12741</name>
</gene>
<evidence type="ECO:0000256" key="4">
    <source>
        <dbReference type="ARBA" id="ARBA00004922"/>
    </source>
</evidence>
<dbReference type="EC" id="2.4.1.109" evidence="6"/>
<evidence type="ECO:0000256" key="1">
    <source>
        <dbReference type="ARBA" id="ARBA00003582"/>
    </source>
</evidence>
<dbReference type="GO" id="GO:0004169">
    <property type="term" value="F:dolichyl-phosphate-mannose-protein mannosyltransferase activity"/>
    <property type="evidence" value="ECO:0007669"/>
    <property type="project" value="UniProtKB-EC"/>
</dbReference>
<feature type="transmembrane region" description="Helical" evidence="18">
    <location>
        <begin position="160"/>
        <end position="179"/>
    </location>
</feature>
<feature type="domain" description="DUF1736" evidence="19">
    <location>
        <begin position="212"/>
        <end position="284"/>
    </location>
</feature>
<accession>A0A7R9GLR5</accession>
<dbReference type="InterPro" id="IPR013618">
    <property type="entry name" value="TMTC_DUF1736"/>
</dbReference>
<keyword evidence="9" id="KW-0677">Repeat</keyword>
<dbReference type="Pfam" id="PF13181">
    <property type="entry name" value="TPR_8"/>
    <property type="match status" value="1"/>
</dbReference>
<evidence type="ECO:0000256" key="6">
    <source>
        <dbReference type="ARBA" id="ARBA00012839"/>
    </source>
</evidence>
<evidence type="ECO:0000259" key="19">
    <source>
        <dbReference type="Pfam" id="PF08409"/>
    </source>
</evidence>
<reference evidence="20" key="1">
    <citation type="submission" date="2020-11" db="EMBL/GenBank/DDBJ databases">
        <authorList>
            <person name="Tran Van P."/>
        </authorList>
    </citation>
    <scope>NUCLEOTIDE SEQUENCE</scope>
</reference>
<evidence type="ECO:0000256" key="9">
    <source>
        <dbReference type="ARBA" id="ARBA00022737"/>
    </source>
</evidence>
<evidence type="ECO:0000256" key="2">
    <source>
        <dbReference type="ARBA" id="ARBA00004141"/>
    </source>
</evidence>
<dbReference type="Pfam" id="PF08409">
    <property type="entry name" value="TMTC_DUF1736"/>
    <property type="match status" value="1"/>
</dbReference>
<keyword evidence="8 18" id="KW-0812">Transmembrane</keyword>
<dbReference type="InterPro" id="IPR011990">
    <property type="entry name" value="TPR-like_helical_dom_sf"/>
</dbReference>
<evidence type="ECO:0000256" key="5">
    <source>
        <dbReference type="ARBA" id="ARBA00007882"/>
    </source>
</evidence>
<evidence type="ECO:0000313" key="21">
    <source>
        <dbReference type="Proteomes" id="UP000678499"/>
    </source>
</evidence>
<feature type="transmembrane region" description="Helical" evidence="18">
    <location>
        <begin position="316"/>
        <end position="341"/>
    </location>
</feature>
<evidence type="ECO:0000313" key="20">
    <source>
        <dbReference type="EMBL" id="CAD7285139.1"/>
    </source>
</evidence>
<keyword evidence="21" id="KW-1185">Reference proteome</keyword>
<sequence>DVRPDSPIANVFINDFWGHRLTSNISHKSYRPLTVLTFRLNEWLVGGQKPAAFHVTNVSLHALVSFLIHQIVISHLFLDDDDSRWGVFASLLFAVHPVHSEAVSGLVGRADLLCSAFYLVCLFLHAKWAHSQIGTREWWAFAAGVMFFSTVSMLCKEYGITVLLLCFALDLVGLTLNGGRSHVKMDAVKERLTVLSFLCVFLLYLRWTIMGSSPPIFQPEDNPAAFADSLITRFLSRNYLFALNAWIMILPVWLCFDWSMGCVPLVSDYRDPRVLAVFVFWVFLLGIVGRGMVGAFPRVFQVEGSKKDREAQRDDARLILVGLVWLFIPFLPAANIFFTVGFVIAERVLYLPSLGYCIILTVGLRRLALLVEKSRVMQFFVRSLAVSLLVIFAARCARRNGDWSNEKTLFTSGLSVCPNNAKVHYNVAKHAADSGNAELAIEHYRKALGLNPVYDQAMNNLANLLKARGQLEDALGLLENATAVRPDFAAAWMNLGIVLADLKQYDRARFAYERALELRPRYPDCYYNFGNL</sequence>
<evidence type="ECO:0000256" key="16">
    <source>
        <dbReference type="PROSITE-ProRule" id="PRU00339"/>
    </source>
</evidence>
<evidence type="ECO:0000256" key="13">
    <source>
        <dbReference type="ARBA" id="ARBA00023136"/>
    </source>
</evidence>
<name>A0A7R9GLR5_9CRUS</name>
<dbReference type="SMART" id="SM00028">
    <property type="entry name" value="TPR"/>
    <property type="match status" value="4"/>
</dbReference>
<feature type="transmembrane region" description="Helical" evidence="18">
    <location>
        <begin position="106"/>
        <end position="126"/>
    </location>
</feature>
<feature type="non-terminal residue" evidence="20">
    <location>
        <position position="532"/>
    </location>
</feature>
<keyword evidence="7" id="KW-0808">Transferase</keyword>
<feature type="transmembrane region" description="Helical" evidence="18">
    <location>
        <begin position="138"/>
        <end position="154"/>
    </location>
</feature>
<dbReference type="Proteomes" id="UP000678499">
    <property type="component" value="Unassembled WGS sequence"/>
</dbReference>
<keyword evidence="12 18" id="KW-1133">Transmembrane helix</keyword>
<organism evidence="20">
    <name type="scientific">Notodromas monacha</name>
    <dbReference type="NCBI Taxonomy" id="399045"/>
    <lineage>
        <taxon>Eukaryota</taxon>
        <taxon>Metazoa</taxon>
        <taxon>Ecdysozoa</taxon>
        <taxon>Arthropoda</taxon>
        <taxon>Crustacea</taxon>
        <taxon>Oligostraca</taxon>
        <taxon>Ostracoda</taxon>
        <taxon>Podocopa</taxon>
        <taxon>Podocopida</taxon>
        <taxon>Cypridocopina</taxon>
        <taxon>Cypridoidea</taxon>
        <taxon>Cyprididae</taxon>
        <taxon>Notodromas</taxon>
    </lineage>
</organism>
<evidence type="ECO:0000256" key="3">
    <source>
        <dbReference type="ARBA" id="ARBA00004240"/>
    </source>
</evidence>
<dbReference type="PANTHER" id="PTHR44227:SF3">
    <property type="entry name" value="PROTEIN O-MANNOSYL-TRANSFERASE TMTC4"/>
    <property type="match status" value="1"/>
</dbReference>
<evidence type="ECO:0000256" key="10">
    <source>
        <dbReference type="ARBA" id="ARBA00022803"/>
    </source>
</evidence>
<evidence type="ECO:0000256" key="15">
    <source>
        <dbReference type="ARBA" id="ARBA00045102"/>
    </source>
</evidence>
<feature type="non-terminal residue" evidence="20">
    <location>
        <position position="1"/>
    </location>
</feature>
<dbReference type="EMBL" id="CAJPEX010011955">
    <property type="protein sequence ID" value="CAG0925291.1"/>
    <property type="molecule type" value="Genomic_DNA"/>
</dbReference>
<keyword evidence="11" id="KW-0256">Endoplasmic reticulum</keyword>
<dbReference type="GO" id="GO:0030968">
    <property type="term" value="P:endoplasmic reticulum unfolded protein response"/>
    <property type="evidence" value="ECO:0007669"/>
    <property type="project" value="TreeGrafter"/>
</dbReference>
<comment type="similarity">
    <text evidence="5">Belongs to the TMTC family.</text>
</comment>
<evidence type="ECO:0000256" key="17">
    <source>
        <dbReference type="SAM" id="Coils"/>
    </source>
</evidence>
<comment type="catalytic activity">
    <reaction evidence="15">
        <text>a di-trans,poly-cis-dolichyl beta-D-mannosyl phosphate + L-seryl-[protein] = 3-O-(alpha-D-mannosyl)-L-seryl-[protein] + a di-trans,poly-cis-dolichyl phosphate + H(+)</text>
        <dbReference type="Rhea" id="RHEA:17377"/>
        <dbReference type="Rhea" id="RHEA-COMP:9863"/>
        <dbReference type="Rhea" id="RHEA-COMP:13546"/>
        <dbReference type="Rhea" id="RHEA-COMP:19498"/>
        <dbReference type="Rhea" id="RHEA-COMP:19501"/>
        <dbReference type="ChEBI" id="CHEBI:15378"/>
        <dbReference type="ChEBI" id="CHEBI:29999"/>
        <dbReference type="ChEBI" id="CHEBI:57683"/>
        <dbReference type="ChEBI" id="CHEBI:58211"/>
        <dbReference type="ChEBI" id="CHEBI:137321"/>
        <dbReference type="EC" id="2.4.1.109"/>
    </reaction>
</comment>
<comment type="function">
    <text evidence="1">Transfers mannosyl residues to the hydroxyl group of serine or threonine residues.</text>
</comment>
<evidence type="ECO:0000256" key="7">
    <source>
        <dbReference type="ARBA" id="ARBA00022679"/>
    </source>
</evidence>
<dbReference type="InterPro" id="IPR019734">
    <property type="entry name" value="TPR_rpt"/>
</dbReference>